<protein>
    <submittedName>
        <fullName evidence="2">Uncharacterized protein</fullName>
    </submittedName>
</protein>
<dbReference type="EMBL" id="CP111028">
    <property type="protein sequence ID" value="WAR31106.1"/>
    <property type="molecule type" value="Genomic_DNA"/>
</dbReference>
<accession>A0ABY7GIR4</accession>
<sequence length="106" mass="11794">MVGAGREFREKGKGDEYSQSVDIVNKSRGRSTTRTKPTANQKKPRSISARAPKNAREVSTNEEAARSEDAGEPESANKKPGLPMCQNKYTHQYSTDRNNDLPVQQK</sequence>
<organism evidence="2 3">
    <name type="scientific">Mya arenaria</name>
    <name type="common">Soft-shell clam</name>
    <dbReference type="NCBI Taxonomy" id="6604"/>
    <lineage>
        <taxon>Eukaryota</taxon>
        <taxon>Metazoa</taxon>
        <taxon>Spiralia</taxon>
        <taxon>Lophotrochozoa</taxon>
        <taxon>Mollusca</taxon>
        <taxon>Bivalvia</taxon>
        <taxon>Autobranchia</taxon>
        <taxon>Heteroconchia</taxon>
        <taxon>Euheterodonta</taxon>
        <taxon>Imparidentia</taxon>
        <taxon>Neoheterodontei</taxon>
        <taxon>Myida</taxon>
        <taxon>Myoidea</taxon>
        <taxon>Myidae</taxon>
        <taxon>Mya</taxon>
    </lineage>
</organism>
<evidence type="ECO:0000256" key="1">
    <source>
        <dbReference type="SAM" id="MobiDB-lite"/>
    </source>
</evidence>
<name>A0ABY7GIR4_MYAAR</name>
<feature type="region of interest" description="Disordered" evidence="1">
    <location>
        <begin position="1"/>
        <end position="106"/>
    </location>
</feature>
<reference evidence="2" key="1">
    <citation type="submission" date="2022-11" db="EMBL/GenBank/DDBJ databases">
        <title>Centuries of genome instability and evolution in soft-shell clam transmissible cancer (bioRxiv).</title>
        <authorList>
            <person name="Hart S.F.M."/>
            <person name="Yonemitsu M.A."/>
            <person name="Giersch R.M."/>
            <person name="Beal B.F."/>
            <person name="Arriagada G."/>
            <person name="Davis B.W."/>
            <person name="Ostrander E.A."/>
            <person name="Goff S.P."/>
            <person name="Metzger M.J."/>
        </authorList>
    </citation>
    <scope>NUCLEOTIDE SEQUENCE</scope>
    <source>
        <strain evidence="2">MELC-2E11</strain>
        <tissue evidence="2">Siphon/mantle</tissue>
    </source>
</reference>
<gene>
    <name evidence="2" type="ORF">MAR_033648</name>
</gene>
<dbReference type="Proteomes" id="UP001164746">
    <property type="component" value="Chromosome 17"/>
</dbReference>
<evidence type="ECO:0000313" key="2">
    <source>
        <dbReference type="EMBL" id="WAR31106.1"/>
    </source>
</evidence>
<proteinExistence type="predicted"/>
<keyword evidence="3" id="KW-1185">Reference proteome</keyword>
<evidence type="ECO:0000313" key="3">
    <source>
        <dbReference type="Proteomes" id="UP001164746"/>
    </source>
</evidence>
<feature type="compositionally biased region" description="Basic and acidic residues" evidence="1">
    <location>
        <begin position="1"/>
        <end position="16"/>
    </location>
</feature>
<feature type="compositionally biased region" description="Polar residues" evidence="1">
    <location>
        <begin position="87"/>
        <end position="106"/>
    </location>
</feature>